<accession>A0A1V9ZS58</accession>
<dbReference type="Gene3D" id="3.80.10.10">
    <property type="entry name" value="Ribonuclease Inhibitor"/>
    <property type="match status" value="1"/>
</dbReference>
<dbReference type="InterPro" id="IPR032675">
    <property type="entry name" value="LRR_dom_sf"/>
</dbReference>
<name>A0A1V9ZS58_ACHHY</name>
<sequence length="222" mass="23394">MGASLASAVNLRSLYVSDIPSSGAVLATALATVLPTMQHLHSVTLIDIGWGAITVAPVVTALAALPSLKDVNIQWSNSEGDADVGLASLPQCCPALASLRATYSPMSTAGLMDVLRAASTCPQLHSLDVSFTHVDALEDLVLLVAACTPTLTRMQLRLQGVSSAQMLVFLRALAHTDQMRCVTVELLYTGIDNSGVDECKRLIDELGWCGNNADPNRCTTCL</sequence>
<dbReference type="SUPFAM" id="SSF52047">
    <property type="entry name" value="RNI-like"/>
    <property type="match status" value="1"/>
</dbReference>
<organism evidence="1 2">
    <name type="scientific">Achlya hypogyna</name>
    <name type="common">Oomycete</name>
    <name type="synonym">Protoachlya hypogyna</name>
    <dbReference type="NCBI Taxonomy" id="1202772"/>
    <lineage>
        <taxon>Eukaryota</taxon>
        <taxon>Sar</taxon>
        <taxon>Stramenopiles</taxon>
        <taxon>Oomycota</taxon>
        <taxon>Saprolegniomycetes</taxon>
        <taxon>Saprolegniales</taxon>
        <taxon>Achlyaceae</taxon>
        <taxon>Achlya</taxon>
    </lineage>
</organism>
<proteinExistence type="predicted"/>
<reference evidence="1 2" key="1">
    <citation type="journal article" date="2014" name="Genome Biol. Evol.">
        <title>The secreted proteins of Achlya hypogyna and Thraustotheca clavata identify the ancestral oomycete secretome and reveal gene acquisitions by horizontal gene transfer.</title>
        <authorList>
            <person name="Misner I."/>
            <person name="Blouin N."/>
            <person name="Leonard G."/>
            <person name="Richards T.A."/>
            <person name="Lane C.E."/>
        </authorList>
    </citation>
    <scope>NUCLEOTIDE SEQUENCE [LARGE SCALE GENOMIC DNA]</scope>
    <source>
        <strain evidence="1 2">ATCC 48635</strain>
    </source>
</reference>
<dbReference type="AlphaFoldDB" id="A0A1V9ZS58"/>
<gene>
    <name evidence="1" type="ORF">ACHHYP_20091</name>
</gene>
<dbReference type="EMBL" id="JNBR01000021">
    <property type="protein sequence ID" value="OQS00866.1"/>
    <property type="molecule type" value="Genomic_DNA"/>
</dbReference>
<dbReference type="Proteomes" id="UP000243579">
    <property type="component" value="Unassembled WGS sequence"/>
</dbReference>
<protein>
    <submittedName>
        <fullName evidence="1">Uncharacterized protein</fullName>
    </submittedName>
</protein>
<evidence type="ECO:0000313" key="1">
    <source>
        <dbReference type="EMBL" id="OQS00866.1"/>
    </source>
</evidence>
<evidence type="ECO:0000313" key="2">
    <source>
        <dbReference type="Proteomes" id="UP000243579"/>
    </source>
</evidence>
<keyword evidence="2" id="KW-1185">Reference proteome</keyword>
<comment type="caution">
    <text evidence="1">The sequence shown here is derived from an EMBL/GenBank/DDBJ whole genome shotgun (WGS) entry which is preliminary data.</text>
</comment>